<keyword evidence="3" id="KW-1185">Reference proteome</keyword>
<dbReference type="PANTHER" id="PTHR16740:SF1">
    <property type="entry name" value="CYTOCHROME B5-RELATED PROTEIN-RELATED"/>
    <property type="match status" value="1"/>
</dbReference>
<keyword evidence="1" id="KW-0812">Transmembrane</keyword>
<comment type="caution">
    <text evidence="2">The sequence shown here is derived from an EMBL/GenBank/DDBJ whole genome shotgun (WGS) entry which is preliminary data.</text>
</comment>
<evidence type="ECO:0000313" key="3">
    <source>
        <dbReference type="Proteomes" id="UP000708208"/>
    </source>
</evidence>
<organism evidence="2 3">
    <name type="scientific">Allacma fusca</name>
    <dbReference type="NCBI Taxonomy" id="39272"/>
    <lineage>
        <taxon>Eukaryota</taxon>
        <taxon>Metazoa</taxon>
        <taxon>Ecdysozoa</taxon>
        <taxon>Arthropoda</taxon>
        <taxon>Hexapoda</taxon>
        <taxon>Collembola</taxon>
        <taxon>Symphypleona</taxon>
        <taxon>Sminthuridae</taxon>
        <taxon>Allacma</taxon>
    </lineage>
</organism>
<proteinExistence type="predicted"/>
<evidence type="ECO:0000256" key="1">
    <source>
        <dbReference type="SAM" id="Phobius"/>
    </source>
</evidence>
<dbReference type="AlphaFoldDB" id="A0A8J2L655"/>
<keyword evidence="1" id="KW-0472">Membrane</keyword>
<feature type="transmembrane region" description="Helical" evidence="1">
    <location>
        <begin position="68"/>
        <end position="86"/>
    </location>
</feature>
<feature type="transmembrane region" description="Helical" evidence="1">
    <location>
        <begin position="36"/>
        <end position="56"/>
    </location>
</feature>
<dbReference type="EMBL" id="CAJVCH010541923">
    <property type="protein sequence ID" value="CAG7827001.1"/>
    <property type="molecule type" value="Genomic_DNA"/>
</dbReference>
<dbReference type="Proteomes" id="UP000708208">
    <property type="component" value="Unassembled WGS sequence"/>
</dbReference>
<dbReference type="InterPro" id="IPR053100">
    <property type="entry name" value="Cytochrome_b5-related"/>
</dbReference>
<feature type="non-terminal residue" evidence="2">
    <location>
        <position position="1"/>
    </location>
</feature>
<sequence length="127" mass="14561">MFPNTILDAEVTLLEPYVKILPRATKTWVDRYVSLIYFHVMAVGALFMVFLKRLLGLLVKKHDFRPEIFIPVLEIIILLNVAPSLWSGLKSWVLVHAICSYSFSIIALKGSHHHYPACFHDGDETRP</sequence>
<dbReference type="OrthoDB" id="260519at2759"/>
<keyword evidence="1" id="KW-1133">Transmembrane helix</keyword>
<accession>A0A8J2L655</accession>
<dbReference type="PANTHER" id="PTHR16740">
    <property type="entry name" value="CYTOCHROME B5-RELATED PROTEIN-RELATED"/>
    <property type="match status" value="1"/>
</dbReference>
<name>A0A8J2L655_9HEXA</name>
<evidence type="ECO:0000313" key="2">
    <source>
        <dbReference type="EMBL" id="CAG7827001.1"/>
    </source>
</evidence>
<reference evidence="2" key="1">
    <citation type="submission" date="2021-06" db="EMBL/GenBank/DDBJ databases">
        <authorList>
            <person name="Hodson N. C."/>
            <person name="Mongue J. A."/>
            <person name="Jaron S. K."/>
        </authorList>
    </citation>
    <scope>NUCLEOTIDE SEQUENCE</scope>
</reference>
<protein>
    <submittedName>
        <fullName evidence="2">Uncharacterized protein</fullName>
    </submittedName>
</protein>
<gene>
    <name evidence="2" type="ORF">AFUS01_LOCUS37018</name>
</gene>